<reference evidence="2" key="1">
    <citation type="submission" date="2021-10" db="EMBL/GenBank/DDBJ databases">
        <authorList>
            <person name="Criscuolo A."/>
        </authorList>
    </citation>
    <scope>NUCLEOTIDE SEQUENCE</scope>
    <source>
        <strain evidence="2">CIP111885</strain>
    </source>
</reference>
<gene>
    <name evidence="2" type="ORF">NEOCIP111885_01291</name>
</gene>
<evidence type="ECO:0000313" key="2">
    <source>
        <dbReference type="EMBL" id="CAG9607599.1"/>
    </source>
</evidence>
<sequence length="101" mass="12017">MNKIEIIARRILGWKLNRWDRWYDFENNKFIYDSEFQPEHNLEHAMLIVKRLEMMGYTYKADGHTGVYFNDHYAIGETLAQAITNAAYLIADNSSIPDEWL</sequence>
<keyword evidence="3" id="KW-1185">Reference proteome</keyword>
<dbReference type="AlphaFoldDB" id="A0A9C7G7W0"/>
<accession>A0A9C7G7W0</accession>
<feature type="domain" description="Phage ABA sandwich" evidence="1">
    <location>
        <begin position="6"/>
        <end position="88"/>
    </location>
</feature>
<comment type="caution">
    <text evidence="2">The sequence shown here is derived from an EMBL/GenBank/DDBJ whole genome shotgun (WGS) entry which is preliminary data.</text>
</comment>
<dbReference type="EMBL" id="CAKJTG010000006">
    <property type="protein sequence ID" value="CAG9607599.1"/>
    <property type="molecule type" value="Genomic_DNA"/>
</dbReference>
<evidence type="ECO:0000313" key="3">
    <source>
        <dbReference type="Proteomes" id="UP000789845"/>
    </source>
</evidence>
<dbReference type="Pfam" id="PF18066">
    <property type="entry name" value="Phage_ABA_S"/>
    <property type="match status" value="1"/>
</dbReference>
<dbReference type="InterPro" id="IPR041270">
    <property type="entry name" value="Phage_ABA_S"/>
</dbReference>
<organism evidence="2 3">
    <name type="scientific">Pseudoneobacillus rhizosphaerae</name>
    <dbReference type="NCBI Taxonomy" id="2880968"/>
    <lineage>
        <taxon>Bacteria</taxon>
        <taxon>Bacillati</taxon>
        <taxon>Bacillota</taxon>
        <taxon>Bacilli</taxon>
        <taxon>Bacillales</taxon>
        <taxon>Bacillaceae</taxon>
        <taxon>Pseudoneobacillus</taxon>
    </lineage>
</organism>
<protein>
    <recommendedName>
        <fullName evidence="1">Phage ABA sandwich domain-containing protein</fullName>
    </recommendedName>
</protein>
<proteinExistence type="predicted"/>
<name>A0A9C7G7W0_9BACI</name>
<dbReference type="RefSeq" id="WP_230495868.1">
    <property type="nucleotide sequence ID" value="NZ_CAKJTG010000006.1"/>
</dbReference>
<evidence type="ECO:0000259" key="1">
    <source>
        <dbReference type="Pfam" id="PF18066"/>
    </source>
</evidence>
<dbReference type="Proteomes" id="UP000789845">
    <property type="component" value="Unassembled WGS sequence"/>
</dbReference>